<sequence>MRSTISTILAGTLGCITWPLFLILIGDNPVGKTGGIDLLVLLSPIVLFAVPFSARLRLNGSTGLAAWIIAAAPVLSAVNFAFVIVIDGLSKTDATNAAWACCGVWLLISLVVNGIAKKTNS</sequence>
<evidence type="ECO:0000313" key="2">
    <source>
        <dbReference type="EMBL" id="GAA5159557.1"/>
    </source>
</evidence>
<comment type="caution">
    <text evidence="2">The sequence shown here is derived from an EMBL/GenBank/DDBJ whole genome shotgun (WGS) entry which is preliminary data.</text>
</comment>
<reference evidence="3" key="1">
    <citation type="journal article" date="2019" name="Int. J. Syst. Evol. Microbiol.">
        <title>The Global Catalogue of Microorganisms (GCM) 10K type strain sequencing project: providing services to taxonomists for standard genome sequencing and annotation.</title>
        <authorList>
            <consortium name="The Broad Institute Genomics Platform"/>
            <consortium name="The Broad Institute Genome Sequencing Center for Infectious Disease"/>
            <person name="Wu L."/>
            <person name="Ma J."/>
        </authorList>
    </citation>
    <scope>NUCLEOTIDE SEQUENCE [LARGE SCALE GENOMIC DNA]</scope>
    <source>
        <strain evidence="3">JCM 18715</strain>
    </source>
</reference>
<dbReference type="RefSeq" id="WP_345531359.1">
    <property type="nucleotide sequence ID" value="NZ_BAABLD010000002.1"/>
</dbReference>
<evidence type="ECO:0000256" key="1">
    <source>
        <dbReference type="SAM" id="Phobius"/>
    </source>
</evidence>
<accession>A0ABP9QCE6</accession>
<organism evidence="2 3">
    <name type="scientific">Viridibacterium curvum</name>
    <dbReference type="NCBI Taxonomy" id="1101404"/>
    <lineage>
        <taxon>Bacteria</taxon>
        <taxon>Pseudomonadati</taxon>
        <taxon>Pseudomonadota</taxon>
        <taxon>Betaproteobacteria</taxon>
        <taxon>Rhodocyclales</taxon>
        <taxon>Rhodocyclaceae</taxon>
        <taxon>Viridibacterium</taxon>
    </lineage>
</organism>
<name>A0ABP9QCE6_9RHOO</name>
<feature type="transmembrane region" description="Helical" evidence="1">
    <location>
        <begin position="7"/>
        <end position="26"/>
    </location>
</feature>
<feature type="transmembrane region" description="Helical" evidence="1">
    <location>
        <begin position="97"/>
        <end position="116"/>
    </location>
</feature>
<keyword evidence="3" id="KW-1185">Reference proteome</keyword>
<proteinExistence type="predicted"/>
<keyword evidence="1" id="KW-1133">Transmembrane helix</keyword>
<dbReference type="PROSITE" id="PS51257">
    <property type="entry name" value="PROKAR_LIPOPROTEIN"/>
    <property type="match status" value="1"/>
</dbReference>
<dbReference type="Proteomes" id="UP001500547">
    <property type="component" value="Unassembled WGS sequence"/>
</dbReference>
<keyword evidence="1" id="KW-0812">Transmembrane</keyword>
<dbReference type="EMBL" id="BAABLD010000002">
    <property type="protein sequence ID" value="GAA5159557.1"/>
    <property type="molecule type" value="Genomic_DNA"/>
</dbReference>
<gene>
    <name evidence="2" type="ORF">GCM10025770_06050</name>
</gene>
<evidence type="ECO:0000313" key="3">
    <source>
        <dbReference type="Proteomes" id="UP001500547"/>
    </source>
</evidence>
<protein>
    <submittedName>
        <fullName evidence="2">Uncharacterized protein</fullName>
    </submittedName>
</protein>
<feature type="transmembrane region" description="Helical" evidence="1">
    <location>
        <begin position="65"/>
        <end position="85"/>
    </location>
</feature>
<keyword evidence="1" id="KW-0472">Membrane</keyword>
<feature type="transmembrane region" description="Helical" evidence="1">
    <location>
        <begin position="38"/>
        <end position="58"/>
    </location>
</feature>